<dbReference type="PANTHER" id="PTHR44591:SF3">
    <property type="entry name" value="RESPONSE REGULATORY DOMAIN-CONTAINING PROTEIN"/>
    <property type="match status" value="1"/>
</dbReference>
<dbReference type="EMBL" id="PFBB01000017">
    <property type="protein sequence ID" value="PIR88530.1"/>
    <property type="molecule type" value="Genomic_DNA"/>
</dbReference>
<dbReference type="AlphaFoldDB" id="A0A2H0UQ62"/>
<dbReference type="Gene3D" id="3.40.50.2300">
    <property type="match status" value="1"/>
</dbReference>
<dbReference type="InterPro" id="IPR001789">
    <property type="entry name" value="Sig_transdc_resp-reg_receiver"/>
</dbReference>
<gene>
    <name evidence="4" type="ORF">COU09_01625</name>
</gene>
<name>A0A2H0UQ62_9BACT</name>
<dbReference type="CDD" id="cd17574">
    <property type="entry name" value="REC_OmpR"/>
    <property type="match status" value="1"/>
</dbReference>
<reference evidence="5" key="1">
    <citation type="submission" date="2017-09" db="EMBL/GenBank/DDBJ databases">
        <title>Depth-based differentiation of microbial function through sediment-hosted aquifers and enrichment of novel symbionts in the deep terrestrial subsurface.</title>
        <authorList>
            <person name="Probst A.J."/>
            <person name="Ladd B."/>
            <person name="Jarett J.K."/>
            <person name="Geller-Mcgrath D.E."/>
            <person name="Sieber C.M.K."/>
            <person name="Emerson J.B."/>
            <person name="Anantharaman K."/>
            <person name="Thomas B.C."/>
            <person name="Malmstrom R."/>
            <person name="Stieglmeier M."/>
            <person name="Klingl A."/>
            <person name="Woyke T."/>
            <person name="Ryan C.M."/>
            <person name="Banfield J.F."/>
        </authorList>
    </citation>
    <scope>NUCLEOTIDE SEQUENCE [LARGE SCALE GENOMIC DNA]</scope>
</reference>
<protein>
    <submittedName>
        <fullName evidence="4">Response regulator</fullName>
    </submittedName>
</protein>
<evidence type="ECO:0000313" key="4">
    <source>
        <dbReference type="EMBL" id="PIR88530.1"/>
    </source>
</evidence>
<evidence type="ECO:0000256" key="1">
    <source>
        <dbReference type="ARBA" id="ARBA00022553"/>
    </source>
</evidence>
<evidence type="ECO:0000313" key="5">
    <source>
        <dbReference type="Proteomes" id="UP000229615"/>
    </source>
</evidence>
<dbReference type="InterPro" id="IPR050595">
    <property type="entry name" value="Bact_response_regulator"/>
</dbReference>
<dbReference type="SMART" id="SM00448">
    <property type="entry name" value="REC"/>
    <property type="match status" value="1"/>
</dbReference>
<accession>A0A2H0UQ62</accession>
<feature type="domain" description="Response regulatory" evidence="3">
    <location>
        <begin position="9"/>
        <end position="125"/>
    </location>
</feature>
<dbReference type="Pfam" id="PF00072">
    <property type="entry name" value="Response_reg"/>
    <property type="match status" value="1"/>
</dbReference>
<comment type="caution">
    <text evidence="4">The sequence shown here is derived from an EMBL/GenBank/DDBJ whole genome shotgun (WGS) entry which is preliminary data.</text>
</comment>
<evidence type="ECO:0000256" key="2">
    <source>
        <dbReference type="PROSITE-ProRule" id="PRU00169"/>
    </source>
</evidence>
<keyword evidence="1 2" id="KW-0597">Phosphoprotein</keyword>
<dbReference type="PANTHER" id="PTHR44591">
    <property type="entry name" value="STRESS RESPONSE REGULATOR PROTEIN 1"/>
    <property type="match status" value="1"/>
</dbReference>
<dbReference type="InterPro" id="IPR011006">
    <property type="entry name" value="CheY-like_superfamily"/>
</dbReference>
<organism evidence="4 5">
    <name type="scientific">Candidatus Harrisonbacteria bacterium CG10_big_fil_rev_8_21_14_0_10_44_23</name>
    <dbReference type="NCBI Taxonomy" id="1974585"/>
    <lineage>
        <taxon>Bacteria</taxon>
        <taxon>Candidatus Harrisoniibacteriota</taxon>
    </lineage>
</organism>
<dbReference type="PROSITE" id="PS50110">
    <property type="entry name" value="RESPONSE_REGULATORY"/>
    <property type="match status" value="1"/>
</dbReference>
<feature type="modified residue" description="4-aspartylphosphate" evidence="2">
    <location>
        <position position="58"/>
    </location>
</feature>
<evidence type="ECO:0000259" key="3">
    <source>
        <dbReference type="PROSITE" id="PS50110"/>
    </source>
</evidence>
<dbReference type="GO" id="GO:0000160">
    <property type="term" value="P:phosphorelay signal transduction system"/>
    <property type="evidence" value="ECO:0007669"/>
    <property type="project" value="InterPro"/>
</dbReference>
<proteinExistence type="predicted"/>
<dbReference type="SUPFAM" id="SSF52172">
    <property type="entry name" value="CheY-like"/>
    <property type="match status" value="1"/>
</dbReference>
<sequence>MVMADTDKKILLVEDDEFLSSLIKNRLHRENFRVALATDGEEAIEALKKETPDLVLLDLILPKRLGFEVMEEVQNNPEIKRPPFMIISNLSQKEDVKRAQDLGAVDYFIKAQIMIDDLIKRVKAFMDAGADNYVPE</sequence>
<dbReference type="Proteomes" id="UP000229615">
    <property type="component" value="Unassembled WGS sequence"/>
</dbReference>